<comment type="caution">
    <text evidence="1">The sequence shown here is derived from an EMBL/GenBank/DDBJ whole genome shotgun (WGS) entry which is preliminary data.</text>
</comment>
<gene>
    <name evidence="1" type="ORF">HMPREF1173_02232</name>
</gene>
<dbReference type="PATRIC" id="fig|1073366.3.peg.2285"/>
<dbReference type="AlphaFoldDB" id="V8CHC5"/>
<accession>V8CHC5</accession>
<reference evidence="1 2" key="1">
    <citation type="submission" date="2013-10" db="EMBL/GenBank/DDBJ databases">
        <title>The Genome Sequence of Prevotella nigrescens CC14M.</title>
        <authorList>
            <consortium name="The Broad Institute Genomics Platform"/>
            <person name="Earl A."/>
            <person name="Allen-Vercoe E."/>
            <person name="Daigneault M."/>
            <person name="Young S.K."/>
            <person name="Zeng Q."/>
            <person name="Gargeya S."/>
            <person name="Fitzgerald M."/>
            <person name="Abouelleil A."/>
            <person name="Alvarado L."/>
            <person name="Chapman S.B."/>
            <person name="Gainer-Dewar J."/>
            <person name="Goldberg J."/>
            <person name="Griggs A."/>
            <person name="Gujja S."/>
            <person name="Hansen M."/>
            <person name="Howarth C."/>
            <person name="Imamovic A."/>
            <person name="Ireland A."/>
            <person name="Larimer J."/>
            <person name="McCowan C."/>
            <person name="Murphy C."/>
            <person name="Pearson M."/>
            <person name="Poon T.W."/>
            <person name="Priest M."/>
            <person name="Roberts A."/>
            <person name="Saif S."/>
            <person name="Shea T."/>
            <person name="Sykes S."/>
            <person name="Wortman J."/>
            <person name="Nusbaum C."/>
            <person name="Birren B."/>
        </authorList>
    </citation>
    <scope>NUCLEOTIDE SEQUENCE [LARGE SCALE GENOMIC DNA]</scope>
    <source>
        <strain evidence="1 2">CC14M</strain>
    </source>
</reference>
<keyword evidence="2" id="KW-1185">Reference proteome</keyword>
<dbReference type="RefSeq" id="WP_004364531.1">
    <property type="nucleotide sequence ID" value="NZ_KI669425.1"/>
</dbReference>
<dbReference type="Proteomes" id="UP000018727">
    <property type="component" value="Unassembled WGS sequence"/>
</dbReference>
<protein>
    <submittedName>
        <fullName evidence="1">Uncharacterized protein</fullName>
    </submittedName>
</protein>
<proteinExistence type="predicted"/>
<evidence type="ECO:0000313" key="2">
    <source>
        <dbReference type="Proteomes" id="UP000018727"/>
    </source>
</evidence>
<evidence type="ECO:0000313" key="1">
    <source>
        <dbReference type="EMBL" id="ETD26472.1"/>
    </source>
</evidence>
<dbReference type="EMBL" id="AZJH01000036">
    <property type="protein sequence ID" value="ETD26472.1"/>
    <property type="molecule type" value="Genomic_DNA"/>
</dbReference>
<sequence>MIGHRKYNIKQQDNAKPYIDCLATYIYHTSQSQNHSADTTKGSQLRASPVNASGIVATTEAYYGRTRIIEEAFEKISITPRN</sequence>
<organism evidence="1 2">
    <name type="scientific">Prevotella nigrescens CC14M</name>
    <dbReference type="NCBI Taxonomy" id="1073366"/>
    <lineage>
        <taxon>Bacteria</taxon>
        <taxon>Pseudomonadati</taxon>
        <taxon>Bacteroidota</taxon>
        <taxon>Bacteroidia</taxon>
        <taxon>Bacteroidales</taxon>
        <taxon>Prevotellaceae</taxon>
        <taxon>Prevotella</taxon>
    </lineage>
</organism>
<name>V8CHC5_9BACT</name>
<dbReference type="HOGENOM" id="CLU_2555472_0_0_10"/>